<reference evidence="1" key="1">
    <citation type="submission" date="2022-01" db="EMBL/GenBank/DDBJ databases">
        <title>Paenibacillus spongiae sp. nov., isolated from marine sponge.</title>
        <authorList>
            <person name="Li Z."/>
            <person name="Zhang M."/>
        </authorList>
    </citation>
    <scope>NUCLEOTIDE SEQUENCE</scope>
    <source>
        <strain evidence="1">PHS-Z3</strain>
    </source>
</reference>
<dbReference type="EMBL" id="CP091430">
    <property type="protein sequence ID" value="UVI29729.1"/>
    <property type="molecule type" value="Genomic_DNA"/>
</dbReference>
<name>A0ABY5S7T0_9BACL</name>
<accession>A0ABY5S7T0</accession>
<dbReference type="Pfam" id="PF26099">
    <property type="entry name" value="DUF8034"/>
    <property type="match status" value="2"/>
</dbReference>
<evidence type="ECO:0000313" key="2">
    <source>
        <dbReference type="Proteomes" id="UP001057877"/>
    </source>
</evidence>
<evidence type="ECO:0008006" key="3">
    <source>
        <dbReference type="Google" id="ProtNLM"/>
    </source>
</evidence>
<dbReference type="Proteomes" id="UP001057877">
    <property type="component" value="Chromosome"/>
</dbReference>
<organism evidence="1 2">
    <name type="scientific">Paenibacillus spongiae</name>
    <dbReference type="NCBI Taxonomy" id="2909671"/>
    <lineage>
        <taxon>Bacteria</taxon>
        <taxon>Bacillati</taxon>
        <taxon>Bacillota</taxon>
        <taxon>Bacilli</taxon>
        <taxon>Bacillales</taxon>
        <taxon>Paenibacillaceae</taxon>
        <taxon>Paenibacillus</taxon>
    </lineage>
</organism>
<keyword evidence="2" id="KW-1185">Reference proteome</keyword>
<protein>
    <recommendedName>
        <fullName evidence="3">Linalool dehydratase/isomerase domain-containing protein</fullName>
    </recommendedName>
</protein>
<dbReference type="InterPro" id="IPR058347">
    <property type="entry name" value="DUF8034"/>
</dbReference>
<evidence type="ECO:0000313" key="1">
    <source>
        <dbReference type="EMBL" id="UVI29729.1"/>
    </source>
</evidence>
<sequence>MIKMTAEASWVPPQWALMERLLFDSLNQAAVEFVNRYVRSDGTLIWRSDWPGMDGSDDPYEGFMYLALLYVLGGSDETLELARKVWEGITWQWTEYGQINREFDAYYDWMHHGEGYLYFYFLGLAEPSCLKNRQRAGRFAAMYTGDDRDASNYDKEKRLIRSPINGSKGPRFDMTEEDWITHRGILDHYAAPFEDVPGVDFASGKCAWSDDAVYKEIIRLMNQRMARGDVPLNLNATGMVTNAYLYTGQQSDRDWVLDYAAAWKERIAANGGIIPDNVGLTGVVGEYMDGKWWGGYYGWRWPHGFLTIIEPLIIAATNAVLLTGDMKQLDIARSQLDRNWELRKVVEGCELVPYKHLDAGWSDYRPADPLYPIHLWFISMANEDLERVRRIGLDDSSLKIAIPGLSGTAEGAHRSTKHYNGNTIPWFQYMQGNFPDYPERILEANYRLIHHQLLKMRSAEGDPEEWRSDGFNLDDLSSIHKWQEMCPIYFEGLLQMTLGAPMHISHGGLQHASVRYYDARRQRPGLPADVGALVESVDADSITLQLVNLSLFEWKEVIVQAGAFGEHRFEEVKMFNQQGEEMQRSAVGDKWLAIELAPGAGCRLKLSVSRYVNRPTYASVWPDRYEGEILTGRTQ</sequence>
<dbReference type="RefSeq" id="WP_258385816.1">
    <property type="nucleotide sequence ID" value="NZ_CP091430.1"/>
</dbReference>
<proteinExistence type="predicted"/>
<gene>
    <name evidence="1" type="ORF">L1F29_30710</name>
</gene>